<dbReference type="PROSITE" id="PS51257">
    <property type="entry name" value="PROKAR_LIPOPROTEIN"/>
    <property type="match status" value="1"/>
</dbReference>
<dbReference type="GO" id="GO:0071972">
    <property type="term" value="F:peptidoglycan L,D-transpeptidase activity"/>
    <property type="evidence" value="ECO:0007669"/>
    <property type="project" value="TreeGrafter"/>
</dbReference>
<dbReference type="InterPro" id="IPR050515">
    <property type="entry name" value="Beta-lactam/transpept"/>
</dbReference>
<gene>
    <name evidence="8" type="ORF">F9L07_13990</name>
</gene>
<feature type="chain" id="PRO_5039622336" evidence="4">
    <location>
        <begin position="23"/>
        <end position="645"/>
    </location>
</feature>
<feature type="domain" description="NTF2-like N-terminal transpeptidase" evidence="7">
    <location>
        <begin position="74"/>
        <end position="153"/>
    </location>
</feature>
<comment type="subcellular location">
    <subcellularLocation>
        <location evidence="1">Membrane</location>
    </subcellularLocation>
</comment>
<feature type="domain" description="Penicillin-binding protein dimerisation" evidence="6">
    <location>
        <begin position="161"/>
        <end position="325"/>
    </location>
</feature>
<dbReference type="Proteomes" id="UP000449906">
    <property type="component" value="Unassembled WGS sequence"/>
</dbReference>
<dbReference type="Gene3D" id="3.90.1310.10">
    <property type="entry name" value="Penicillin-binding protein 2a (Domain 2)"/>
    <property type="match status" value="1"/>
</dbReference>
<dbReference type="InterPro" id="IPR007887">
    <property type="entry name" value="MecA_N"/>
</dbReference>
<dbReference type="GO" id="GO:0046677">
    <property type="term" value="P:response to antibiotic"/>
    <property type="evidence" value="ECO:0007669"/>
    <property type="project" value="InterPro"/>
</dbReference>
<reference evidence="8 9" key="1">
    <citation type="submission" date="2019-09" db="EMBL/GenBank/DDBJ databases">
        <title>Pimelobacter sp. isolated from Paulinella.</title>
        <authorList>
            <person name="Jeong S.E."/>
        </authorList>
    </citation>
    <scope>NUCLEOTIDE SEQUENCE [LARGE SCALE GENOMIC DNA]</scope>
    <source>
        <strain evidence="8 9">Pch-N</strain>
    </source>
</reference>
<evidence type="ECO:0000256" key="2">
    <source>
        <dbReference type="ARBA" id="ARBA00007171"/>
    </source>
</evidence>
<keyword evidence="4" id="KW-0732">Signal</keyword>
<comment type="caution">
    <text evidence="8">The sequence shown here is derived from an EMBL/GenBank/DDBJ whole genome shotgun (WGS) entry which is preliminary data.</text>
</comment>
<proteinExistence type="inferred from homology"/>
<evidence type="ECO:0000256" key="3">
    <source>
        <dbReference type="ARBA" id="ARBA00023136"/>
    </source>
</evidence>
<dbReference type="EMBL" id="WBVM01000001">
    <property type="protein sequence ID" value="KAB2812834.1"/>
    <property type="molecule type" value="Genomic_DNA"/>
</dbReference>
<accession>A0A7J5E4G6</accession>
<dbReference type="Pfam" id="PF03717">
    <property type="entry name" value="PBP_dimer"/>
    <property type="match status" value="1"/>
</dbReference>
<evidence type="ECO:0000313" key="8">
    <source>
        <dbReference type="EMBL" id="KAB2812834.1"/>
    </source>
</evidence>
<sequence length="645" mass="65480">MRRSSAALGTLLVLAGALSACSGSDPGDRAQAVVAQLAGALTVAATPTPGGADASTAPDPLATVPFAGAEGATVSKAYAELVAGMDGIAPKITVGKVDDEADRPTATLAWSWPVVEGADPWAYETTVGLVHEGDRWSVTWAPDVVAPDLAEGDTLDAVTLPTQRGDITGAGGSVLVTERPVVRVGIDRSRVPAAEAPASARALARLVDVDAAPFVKAVEGAGPRAFVEAITYRADAVPAAVRNRITSITGAHQVSGRLSLGPTRDFAAPILGRVGPVTAEMVEKDPDVYRSGDVAGLSGLQARYDEQLRGAPGRVVRAVPAAGEAQSRELYRHDPVAGEPLAITLVERLQTLAEQTLADVGPASALVAIRPSDGSILAAANGAGTGGQNYATFGQLAPGSTFKAVTSLALLRAGLTPDSTVRCTPTVTVNGKQFKNYSDYPASAIGTIPLREAIAQSCNTALINQRGDLSDGDLSGAAATLGLGIDHDLGFPSYFGEVPAKPASDTEGAADLIGQGKVLASPMAMATVIASVQAGKTVVPRLVDQVKVSVPSAATPLTTGEADQLKAMLRRVVTDGSGRGLLDVPGPPVIAKTGTAEYSDGGTIKTHAWMIAAQGDLAVAVFVQTGASGSQTAGPLLEAFLRGAR</sequence>
<dbReference type="RefSeq" id="WP_151580165.1">
    <property type="nucleotide sequence ID" value="NZ_WBVM01000001.1"/>
</dbReference>
<evidence type="ECO:0000259" key="7">
    <source>
        <dbReference type="Pfam" id="PF05223"/>
    </source>
</evidence>
<dbReference type="SUPFAM" id="SSF56519">
    <property type="entry name" value="Penicillin binding protein dimerisation domain"/>
    <property type="match status" value="1"/>
</dbReference>
<dbReference type="InterPro" id="IPR005311">
    <property type="entry name" value="PBP_dimer"/>
</dbReference>
<feature type="domain" description="Penicillin-binding protein transpeptidase" evidence="5">
    <location>
        <begin position="366"/>
        <end position="640"/>
    </location>
</feature>
<evidence type="ECO:0000259" key="6">
    <source>
        <dbReference type="Pfam" id="PF03717"/>
    </source>
</evidence>
<comment type="similarity">
    <text evidence="2">Belongs to the transpeptidase family.</text>
</comment>
<dbReference type="Pfam" id="PF00905">
    <property type="entry name" value="Transpeptidase"/>
    <property type="match status" value="1"/>
</dbReference>
<dbReference type="SUPFAM" id="SSF56601">
    <property type="entry name" value="beta-lactamase/transpeptidase-like"/>
    <property type="match status" value="1"/>
</dbReference>
<protein>
    <submittedName>
        <fullName evidence="8">Penicillin-binding protein</fullName>
    </submittedName>
</protein>
<name>A0A7J5E4G6_NOCSI</name>
<dbReference type="GO" id="GO:0071555">
    <property type="term" value="P:cell wall organization"/>
    <property type="evidence" value="ECO:0007669"/>
    <property type="project" value="TreeGrafter"/>
</dbReference>
<dbReference type="GO" id="GO:0008658">
    <property type="term" value="F:penicillin binding"/>
    <property type="evidence" value="ECO:0007669"/>
    <property type="project" value="InterPro"/>
</dbReference>
<evidence type="ECO:0000259" key="5">
    <source>
        <dbReference type="Pfam" id="PF00905"/>
    </source>
</evidence>
<dbReference type="PANTHER" id="PTHR30627">
    <property type="entry name" value="PEPTIDOGLYCAN D,D-TRANSPEPTIDASE"/>
    <property type="match status" value="1"/>
</dbReference>
<dbReference type="GO" id="GO:0005886">
    <property type="term" value="C:plasma membrane"/>
    <property type="evidence" value="ECO:0007669"/>
    <property type="project" value="TreeGrafter"/>
</dbReference>
<evidence type="ECO:0000256" key="4">
    <source>
        <dbReference type="SAM" id="SignalP"/>
    </source>
</evidence>
<dbReference type="InterPro" id="IPR001460">
    <property type="entry name" value="PCN-bd_Tpept"/>
</dbReference>
<dbReference type="PANTHER" id="PTHR30627:SF24">
    <property type="entry name" value="PENICILLIN-BINDING PROTEIN 4B"/>
    <property type="match status" value="1"/>
</dbReference>
<dbReference type="InterPro" id="IPR012338">
    <property type="entry name" value="Beta-lactam/transpept-like"/>
</dbReference>
<dbReference type="InterPro" id="IPR036138">
    <property type="entry name" value="PBP_dimer_sf"/>
</dbReference>
<feature type="signal peptide" evidence="4">
    <location>
        <begin position="1"/>
        <end position="22"/>
    </location>
</feature>
<organism evidence="8 9">
    <name type="scientific">Nocardioides simplex</name>
    <name type="common">Arthrobacter simplex</name>
    <dbReference type="NCBI Taxonomy" id="2045"/>
    <lineage>
        <taxon>Bacteria</taxon>
        <taxon>Bacillati</taxon>
        <taxon>Actinomycetota</taxon>
        <taxon>Actinomycetes</taxon>
        <taxon>Propionibacteriales</taxon>
        <taxon>Nocardioidaceae</taxon>
        <taxon>Pimelobacter</taxon>
    </lineage>
</organism>
<dbReference type="AlphaFoldDB" id="A0A7J5E4G6"/>
<dbReference type="Pfam" id="PF05223">
    <property type="entry name" value="MecA_N"/>
    <property type="match status" value="1"/>
</dbReference>
<evidence type="ECO:0000256" key="1">
    <source>
        <dbReference type="ARBA" id="ARBA00004370"/>
    </source>
</evidence>
<keyword evidence="3" id="KW-0472">Membrane</keyword>
<dbReference type="Gene3D" id="3.40.710.10">
    <property type="entry name" value="DD-peptidase/beta-lactamase superfamily"/>
    <property type="match status" value="1"/>
</dbReference>
<evidence type="ECO:0000313" key="9">
    <source>
        <dbReference type="Proteomes" id="UP000449906"/>
    </source>
</evidence>